<feature type="transmembrane region" description="Helical" evidence="1">
    <location>
        <begin position="78"/>
        <end position="95"/>
    </location>
</feature>
<dbReference type="PANTHER" id="PTHR36927:SF3">
    <property type="entry name" value="GLUCANS BIOSYNTHESIS PROTEIN C"/>
    <property type="match status" value="1"/>
</dbReference>
<accession>A0ABP8MFR5</accession>
<evidence type="ECO:0000256" key="1">
    <source>
        <dbReference type="SAM" id="Phobius"/>
    </source>
</evidence>
<reference evidence="4" key="1">
    <citation type="journal article" date="2019" name="Int. J. Syst. Evol. Microbiol.">
        <title>The Global Catalogue of Microorganisms (GCM) 10K type strain sequencing project: providing services to taxonomists for standard genome sequencing and annotation.</title>
        <authorList>
            <consortium name="The Broad Institute Genomics Platform"/>
            <consortium name="The Broad Institute Genome Sequencing Center for Infectious Disease"/>
            <person name="Wu L."/>
            <person name="Ma J."/>
        </authorList>
    </citation>
    <scope>NUCLEOTIDE SEQUENCE [LARGE SCALE GENOMIC DNA]</scope>
    <source>
        <strain evidence="4">JCM 17927</strain>
    </source>
</reference>
<feature type="transmembrane region" description="Helical" evidence="1">
    <location>
        <begin position="248"/>
        <end position="265"/>
    </location>
</feature>
<keyword evidence="1" id="KW-1133">Transmembrane helix</keyword>
<evidence type="ECO:0000313" key="4">
    <source>
        <dbReference type="Proteomes" id="UP001501175"/>
    </source>
</evidence>
<dbReference type="RefSeq" id="WP_345241118.1">
    <property type="nucleotide sequence ID" value="NZ_BAABHD010000010.1"/>
</dbReference>
<sequence>MQTPSNPTPTDVEDLSLPPAPRPLASIRRYDLDWLRIIAILTLLFYHTGMIYVSWGWHIQSAETSQVFENVMRWLHRWRMPLLFFISGAGTYFALNRRPKGNASSSPLPRYAWERTKRLFFPLVFGMFVIVPPQIYFEWLFRGRFTGSYAGFYPSVFDFVPYEDGGTGGAFSWHHLWFVAYLFLYSLISIPVFRWLRTAGGQRFTDRIGRLITRPGGALWLMGLAILASQYLTRPFYPDETHALLNDWAYFVENLLLFWFGYVLISRRSFWQVLTDQRRIFLAATVVFTLVLYGMRMGYTPQEIDDLFWVDFTYFTNGQCLMIASVLATIAYGYKYLNVDRPILPKLNEAVYPFYILHQTVIVGIGYYLLQTGLGVYSGFLVISLLSLIICVSLYLLLIRPFKLTRFLFGMK</sequence>
<protein>
    <recommendedName>
        <fullName evidence="2">Acyltransferase 3 domain-containing protein</fullName>
    </recommendedName>
</protein>
<feature type="transmembrane region" description="Helical" evidence="1">
    <location>
        <begin position="376"/>
        <end position="398"/>
    </location>
</feature>
<evidence type="ECO:0000313" key="3">
    <source>
        <dbReference type="EMBL" id="GAA4449806.1"/>
    </source>
</evidence>
<keyword evidence="1" id="KW-0812">Transmembrane</keyword>
<dbReference type="InterPro" id="IPR050623">
    <property type="entry name" value="Glucan_succinyl_AcylTrfase"/>
</dbReference>
<feature type="transmembrane region" description="Helical" evidence="1">
    <location>
        <begin position="217"/>
        <end position="236"/>
    </location>
</feature>
<feature type="transmembrane region" description="Helical" evidence="1">
    <location>
        <begin position="349"/>
        <end position="370"/>
    </location>
</feature>
<keyword evidence="1" id="KW-0472">Membrane</keyword>
<feature type="transmembrane region" description="Helical" evidence="1">
    <location>
        <begin position="119"/>
        <end position="137"/>
    </location>
</feature>
<keyword evidence="4" id="KW-1185">Reference proteome</keyword>
<dbReference type="PANTHER" id="PTHR36927">
    <property type="entry name" value="BLR4337 PROTEIN"/>
    <property type="match status" value="1"/>
</dbReference>
<feature type="transmembrane region" description="Helical" evidence="1">
    <location>
        <begin position="34"/>
        <end position="58"/>
    </location>
</feature>
<dbReference type="Proteomes" id="UP001501175">
    <property type="component" value="Unassembled WGS sequence"/>
</dbReference>
<dbReference type="Pfam" id="PF01757">
    <property type="entry name" value="Acyl_transf_3"/>
    <property type="match status" value="1"/>
</dbReference>
<feature type="transmembrane region" description="Helical" evidence="1">
    <location>
        <begin position="277"/>
        <end position="295"/>
    </location>
</feature>
<comment type="caution">
    <text evidence="3">The sequence shown here is derived from an EMBL/GenBank/DDBJ whole genome shotgun (WGS) entry which is preliminary data.</text>
</comment>
<feature type="domain" description="Acyltransferase 3" evidence="2">
    <location>
        <begin position="30"/>
        <end position="395"/>
    </location>
</feature>
<evidence type="ECO:0000259" key="2">
    <source>
        <dbReference type="Pfam" id="PF01757"/>
    </source>
</evidence>
<dbReference type="InterPro" id="IPR002656">
    <property type="entry name" value="Acyl_transf_3_dom"/>
</dbReference>
<feature type="transmembrane region" description="Helical" evidence="1">
    <location>
        <begin position="176"/>
        <end position="196"/>
    </location>
</feature>
<dbReference type="EMBL" id="BAABHD010000010">
    <property type="protein sequence ID" value="GAA4449806.1"/>
    <property type="molecule type" value="Genomic_DNA"/>
</dbReference>
<feature type="transmembrane region" description="Helical" evidence="1">
    <location>
        <begin position="315"/>
        <end position="337"/>
    </location>
</feature>
<name>A0ABP8MFR5_9BACT</name>
<organism evidence="3 4">
    <name type="scientific">Nibrella saemangeumensis</name>
    <dbReference type="NCBI Taxonomy" id="1084526"/>
    <lineage>
        <taxon>Bacteria</taxon>
        <taxon>Pseudomonadati</taxon>
        <taxon>Bacteroidota</taxon>
        <taxon>Cytophagia</taxon>
        <taxon>Cytophagales</taxon>
        <taxon>Spirosomataceae</taxon>
        <taxon>Nibrella</taxon>
    </lineage>
</organism>
<gene>
    <name evidence="3" type="ORF">GCM10023189_09490</name>
</gene>
<proteinExistence type="predicted"/>